<keyword evidence="1" id="KW-0472">Membrane</keyword>
<reference evidence="2" key="2">
    <citation type="submission" date="2021-08" db="EMBL/GenBank/DDBJ databases">
        <authorList>
            <person name="Tani A."/>
            <person name="Ola A."/>
            <person name="Ogura Y."/>
            <person name="Katsura K."/>
            <person name="Hayashi T."/>
        </authorList>
    </citation>
    <scope>NUCLEOTIDE SEQUENCE</scope>
    <source>
        <strain evidence="2">NBRC 15686</strain>
    </source>
</reference>
<protein>
    <submittedName>
        <fullName evidence="2">Uncharacterized protein</fullName>
    </submittedName>
</protein>
<evidence type="ECO:0000256" key="1">
    <source>
        <dbReference type="SAM" id="Phobius"/>
    </source>
</evidence>
<evidence type="ECO:0000313" key="2">
    <source>
        <dbReference type="EMBL" id="GJE68013.1"/>
    </source>
</evidence>
<keyword evidence="1" id="KW-1133">Transmembrane helix</keyword>
<proteinExistence type="predicted"/>
<keyword evidence="3" id="KW-1185">Reference proteome</keyword>
<evidence type="ECO:0000313" key="3">
    <source>
        <dbReference type="Proteomes" id="UP001055039"/>
    </source>
</evidence>
<feature type="transmembrane region" description="Helical" evidence="1">
    <location>
        <begin position="16"/>
        <end position="35"/>
    </location>
</feature>
<accession>A0ABQ4ULW8</accession>
<keyword evidence="1" id="KW-0812">Transmembrane</keyword>
<name>A0ABQ4ULW8_9HYPH</name>
<reference evidence="2" key="1">
    <citation type="journal article" date="2021" name="Front. Microbiol.">
        <title>Comprehensive Comparative Genomics and Phenotyping of Methylobacterium Species.</title>
        <authorList>
            <person name="Alessa O."/>
            <person name="Ogura Y."/>
            <person name="Fujitani Y."/>
            <person name="Takami H."/>
            <person name="Hayashi T."/>
            <person name="Sahin N."/>
            <person name="Tani A."/>
        </authorList>
    </citation>
    <scope>NUCLEOTIDE SEQUENCE</scope>
    <source>
        <strain evidence="2">NBRC 15686</strain>
    </source>
</reference>
<dbReference type="EMBL" id="BPRC01000040">
    <property type="protein sequence ID" value="GJE68013.1"/>
    <property type="molecule type" value="Genomic_DNA"/>
</dbReference>
<organism evidence="2 3">
    <name type="scientific">Methylorubrum aminovorans</name>
    <dbReference type="NCBI Taxonomy" id="269069"/>
    <lineage>
        <taxon>Bacteria</taxon>
        <taxon>Pseudomonadati</taxon>
        <taxon>Pseudomonadota</taxon>
        <taxon>Alphaproteobacteria</taxon>
        <taxon>Hyphomicrobiales</taxon>
        <taxon>Methylobacteriaceae</taxon>
        <taxon>Methylorubrum</taxon>
    </lineage>
</organism>
<gene>
    <name evidence="2" type="ORF">LNAOJCKE_5249</name>
</gene>
<sequence>MFNDANPTSQPISETWRLLAVILITAAGMLFTHAIT</sequence>
<dbReference type="Proteomes" id="UP001055039">
    <property type="component" value="Unassembled WGS sequence"/>
</dbReference>
<comment type="caution">
    <text evidence="2">The sequence shown here is derived from an EMBL/GenBank/DDBJ whole genome shotgun (WGS) entry which is preliminary data.</text>
</comment>